<dbReference type="InterPro" id="IPR000999">
    <property type="entry name" value="RNase_III_dom"/>
</dbReference>
<dbReference type="PROSITE" id="PS50142">
    <property type="entry name" value="RNASE_3_2"/>
    <property type="match status" value="1"/>
</dbReference>
<comment type="caution">
    <text evidence="3">The sequence shown here is derived from an EMBL/GenBank/DDBJ whole genome shotgun (WGS) entry which is preliminary data.</text>
</comment>
<dbReference type="SUPFAM" id="SSF69065">
    <property type="entry name" value="RNase III domain-like"/>
    <property type="match status" value="1"/>
</dbReference>
<dbReference type="Pfam" id="PF14622">
    <property type="entry name" value="Ribonucleas_3_3"/>
    <property type="match status" value="1"/>
</dbReference>
<dbReference type="Proteomes" id="UP001141422">
    <property type="component" value="Unassembled WGS sequence"/>
</dbReference>
<evidence type="ECO:0000313" key="4">
    <source>
        <dbReference type="Proteomes" id="UP001141422"/>
    </source>
</evidence>
<accession>A0ABT4IHM8</accession>
<dbReference type="PANTHER" id="PTHR14950:SF37">
    <property type="entry name" value="ENDORIBONUCLEASE DICER"/>
    <property type="match status" value="1"/>
</dbReference>
<evidence type="ECO:0000259" key="2">
    <source>
        <dbReference type="PROSITE" id="PS50142"/>
    </source>
</evidence>
<keyword evidence="1" id="KW-0378">Hydrolase</keyword>
<keyword evidence="4" id="KW-1185">Reference proteome</keyword>
<evidence type="ECO:0000256" key="1">
    <source>
        <dbReference type="ARBA" id="ARBA00022801"/>
    </source>
</evidence>
<evidence type="ECO:0000313" key="3">
    <source>
        <dbReference type="EMBL" id="MCZ0860869.1"/>
    </source>
</evidence>
<dbReference type="SMART" id="SM00535">
    <property type="entry name" value="RIBOc"/>
    <property type="match status" value="1"/>
</dbReference>
<dbReference type="RefSeq" id="WP_268925070.1">
    <property type="nucleotide sequence ID" value="NZ_JAPTGB010000012.1"/>
</dbReference>
<feature type="domain" description="RNase III" evidence="2">
    <location>
        <begin position="3"/>
        <end position="131"/>
    </location>
</feature>
<name>A0ABT4IHM8_9EURY</name>
<proteinExistence type="predicted"/>
<dbReference type="EMBL" id="JAPTGB010000012">
    <property type="protein sequence ID" value="MCZ0860869.1"/>
    <property type="molecule type" value="Genomic_DNA"/>
</dbReference>
<dbReference type="CDD" id="cd00593">
    <property type="entry name" value="RIBOc"/>
    <property type="match status" value="1"/>
</dbReference>
<sequence>MKYAKLYEKIGYTFKNEAYLDHAMTRTAYAREHETPMNETMDSLAVLGDAVLDLVMICEIMAEGEYDKGEITRKKIEAVNMTVVRKIAEQLELPSYMRWGKGELRMQIWTSGRVSAECFEALVGAAYIDGGVEAATKIIRTVRMPQGSAK</sequence>
<dbReference type="PANTHER" id="PTHR14950">
    <property type="entry name" value="DICER-RELATED"/>
    <property type="match status" value="1"/>
</dbReference>
<dbReference type="Gene3D" id="1.10.1520.10">
    <property type="entry name" value="Ribonuclease III domain"/>
    <property type="match status" value="1"/>
</dbReference>
<organism evidence="3 4">
    <name type="scientific">Methanocorpusculum petauri</name>
    <dbReference type="NCBI Taxonomy" id="3002863"/>
    <lineage>
        <taxon>Archaea</taxon>
        <taxon>Methanobacteriati</taxon>
        <taxon>Methanobacteriota</taxon>
        <taxon>Stenosarchaea group</taxon>
        <taxon>Methanomicrobia</taxon>
        <taxon>Methanomicrobiales</taxon>
        <taxon>Methanocorpusculaceae</taxon>
        <taxon>Methanocorpusculum</taxon>
    </lineage>
</organism>
<gene>
    <name evidence="3" type="ORF">O0S10_06450</name>
</gene>
<dbReference type="InterPro" id="IPR036389">
    <property type="entry name" value="RNase_III_sf"/>
</dbReference>
<protein>
    <submittedName>
        <fullName evidence="3">Ribonuclease III</fullName>
    </submittedName>
</protein>
<reference evidence="3" key="1">
    <citation type="submission" date="2022-12" db="EMBL/GenBank/DDBJ databases">
        <title>Isolation and characterisation of novel Methanocorpusculum spp. from native Australian herbivores indicates the genus is ancestrally host-associated.</title>
        <authorList>
            <person name="Volmer J.G."/>
            <person name="Soo R.M."/>
            <person name="Evans P.N."/>
            <person name="Hoedt E.C."/>
            <person name="Astorga Alsina A.L."/>
            <person name="Woodcroft B.J."/>
            <person name="Tyson G.W."/>
            <person name="Hugenholtz P."/>
            <person name="Morrison M."/>
        </authorList>
    </citation>
    <scope>NUCLEOTIDE SEQUENCE</scope>
    <source>
        <strain evidence="3">MG</strain>
    </source>
</reference>